<organism evidence="1">
    <name type="scientific">Culex pipiens densovirus</name>
    <dbReference type="NCBI Taxonomy" id="185638"/>
    <lineage>
        <taxon>Viruses</taxon>
        <taxon>Monodnaviria</taxon>
        <taxon>Shotokuvirae</taxon>
        <taxon>Cossaviricota</taxon>
        <taxon>Quintoviricetes</taxon>
        <taxon>Piccovirales</taxon>
        <taxon>Parvoviridae</taxon>
        <taxon>Densovirinae</taxon>
        <taxon>Protoambidensovirus</taxon>
        <taxon>Protoambidensovirus dipteran1</taxon>
    </lineage>
</organism>
<sequence>MEVPSLLHQSIKKCVYNDISLQELNRFHLPVSIEVKTLYVFDLILGIGFVFDHDRIYRKEKKCLCITENNKTYYYAERICPALYPQFDIPQENNCYKELIYDYSPYNVQRKYEERCFDMMSNNYIKK</sequence>
<reference evidence="1" key="1">
    <citation type="submission" date="2019-03" db="EMBL/GenBank/DDBJ databases">
        <title>Influence of Wolbachia on prevalence, viral load and diversity of Culex pipiens densoviruses.</title>
        <authorList>
            <person name="Altinli M."/>
            <person name="Atyame C."/>
            <person name="Courcelle M."/>
            <person name="Justy F."/>
            <person name="Weill M."/>
            <person name="Sicard M."/>
        </authorList>
    </citation>
    <scope>NUCLEOTIDE SEQUENCE</scope>
    <source>
        <strain evidence="1">Fontaine_80_2011</strain>
    </source>
</reference>
<proteinExistence type="predicted"/>
<dbReference type="EMBL" id="MK722526">
    <property type="protein sequence ID" value="QJU71391.1"/>
    <property type="molecule type" value="Genomic_DNA"/>
</dbReference>
<name>A0A7D3P6A1_9VIRU</name>
<protein>
    <submittedName>
        <fullName evidence="1">NS3</fullName>
    </submittedName>
</protein>
<evidence type="ECO:0000313" key="1">
    <source>
        <dbReference type="EMBL" id="QJU71391.1"/>
    </source>
</evidence>
<accession>A0A7D3P6A1</accession>